<evidence type="ECO:0000313" key="1">
    <source>
        <dbReference type="EMBL" id="PMS19819.1"/>
    </source>
</evidence>
<evidence type="ECO:0000313" key="2">
    <source>
        <dbReference type="Proteomes" id="UP000235616"/>
    </source>
</evidence>
<keyword evidence="2" id="KW-1185">Reference proteome</keyword>
<proteinExistence type="predicted"/>
<dbReference type="EMBL" id="PNYA01000010">
    <property type="protein sequence ID" value="PMS19819.1"/>
    <property type="molecule type" value="Genomic_DNA"/>
</dbReference>
<dbReference type="Proteomes" id="UP000235616">
    <property type="component" value="Unassembled WGS sequence"/>
</dbReference>
<sequence>MPGVPLRSFDIGYAQGGVYALADRSNESIDLFDTRHRRFLARVGGFAGAKGDQAGPNGIVFVDHRQLWAGDGNSRIQIISLVTHRVVALVSTGGVKRVDELAYDPRDHLIVATNNADNPPFLTVISSKPPYSVQSKIVLKRATDGLEQPVWDPESGNVFVAIPELHGQPAKGAVGVVDPRKGALIGLDELAQCMPAGLAMGPASEMLVGCSDDAVSAGFPAHSLLLDAKTGKIVKTFGQVGGSDEVWYDEASGRYALAAVANPGGPVIGIIDAGLKRWLGNLPSGKTAHSVAGDAGEFFLPVAAGDKACPNGCIEVFAQ</sequence>
<protein>
    <submittedName>
        <fullName evidence="1">Cytochrome C nitrite reductase</fullName>
    </submittedName>
</protein>
<accession>A0A2N7VRR8</accession>
<dbReference type="OrthoDB" id="9124170at2"/>
<gene>
    <name evidence="1" type="ORF">C0Z18_12470</name>
</gene>
<dbReference type="SUPFAM" id="SSF75011">
    <property type="entry name" value="3-carboxy-cis,cis-mucoante lactonizing enzyme"/>
    <property type="match status" value="1"/>
</dbReference>
<reference evidence="1 2" key="1">
    <citation type="submission" date="2018-01" db="EMBL/GenBank/DDBJ databases">
        <title>Whole genome analyses suggest that Burkholderia sensu lato contains two further novel genera in the rhizoxinica-symbiotica group Mycetohabitans gen. nov., and Trinickia gen. nov.: implications for the evolution of diazotrophy and nodulation in the Burkholderiaceae.</title>
        <authorList>
            <person name="Estrada-de los Santos P."/>
            <person name="Palmer M."/>
            <person name="Chavez-Ramirez B."/>
            <person name="Beukes C."/>
            <person name="Steenkamp E.T."/>
            <person name="Hirsch A.M."/>
            <person name="Manyaka P."/>
            <person name="Maluk M."/>
            <person name="Lafos M."/>
            <person name="Crook M."/>
            <person name="Gross E."/>
            <person name="Simon M.F."/>
            <person name="Bueno dos Reis Junior F."/>
            <person name="Poole P.S."/>
            <person name="Venter S.N."/>
            <person name="James E.K."/>
        </authorList>
    </citation>
    <scope>NUCLEOTIDE SEQUENCE [LARGE SCALE GENOMIC DNA]</scope>
    <source>
        <strain evidence="1 2">GIMN1.004</strain>
    </source>
</reference>
<dbReference type="AlphaFoldDB" id="A0A2N7VRR8"/>
<comment type="caution">
    <text evidence="1">The sequence shown here is derived from an EMBL/GenBank/DDBJ whole genome shotgun (WGS) entry which is preliminary data.</text>
</comment>
<dbReference type="InterPro" id="IPR015943">
    <property type="entry name" value="WD40/YVTN_repeat-like_dom_sf"/>
</dbReference>
<organism evidence="1 2">
    <name type="scientific">Trinickia dabaoshanensis</name>
    <dbReference type="NCBI Taxonomy" id="564714"/>
    <lineage>
        <taxon>Bacteria</taxon>
        <taxon>Pseudomonadati</taxon>
        <taxon>Pseudomonadota</taxon>
        <taxon>Betaproteobacteria</taxon>
        <taxon>Burkholderiales</taxon>
        <taxon>Burkholderiaceae</taxon>
        <taxon>Trinickia</taxon>
    </lineage>
</organism>
<name>A0A2N7VRR8_9BURK</name>
<dbReference type="Gene3D" id="2.130.10.10">
    <property type="entry name" value="YVTN repeat-like/Quinoprotein amine dehydrogenase"/>
    <property type="match status" value="1"/>
</dbReference>